<organism evidence="4 5">
    <name type="scientific">Aeromonas schubertii</name>
    <dbReference type="NCBI Taxonomy" id="652"/>
    <lineage>
        <taxon>Bacteria</taxon>
        <taxon>Pseudomonadati</taxon>
        <taxon>Pseudomonadota</taxon>
        <taxon>Gammaproteobacteria</taxon>
        <taxon>Aeromonadales</taxon>
        <taxon>Aeromonadaceae</taxon>
        <taxon>Aeromonas</taxon>
    </lineage>
</organism>
<dbReference type="RefSeq" id="WP_050665416.1">
    <property type="nucleotide sequence ID" value="NZ_CDDB01000025.1"/>
</dbReference>
<dbReference type="KEGG" id="asr:WL1483_3309"/>
<dbReference type="GO" id="GO:0006401">
    <property type="term" value="P:RNA catabolic process"/>
    <property type="evidence" value="ECO:0007669"/>
    <property type="project" value="UniProtKB-ARBA"/>
</dbReference>
<dbReference type="AlphaFoldDB" id="A0A0S2SLZ2"/>
<dbReference type="GO" id="GO:0003723">
    <property type="term" value="F:RNA binding"/>
    <property type="evidence" value="ECO:0007669"/>
    <property type="project" value="InterPro"/>
</dbReference>
<dbReference type="InterPro" id="IPR001568">
    <property type="entry name" value="RNase_T2-like"/>
</dbReference>
<evidence type="ECO:0000256" key="2">
    <source>
        <dbReference type="RuleBase" id="RU004328"/>
    </source>
</evidence>
<dbReference type="Pfam" id="PF00445">
    <property type="entry name" value="Ribonuclease_T2"/>
    <property type="match status" value="1"/>
</dbReference>
<evidence type="ECO:0000256" key="3">
    <source>
        <dbReference type="SAM" id="SignalP"/>
    </source>
</evidence>
<dbReference type="PROSITE" id="PS00531">
    <property type="entry name" value="RNASE_T2_2"/>
    <property type="match status" value="1"/>
</dbReference>
<dbReference type="InterPro" id="IPR033130">
    <property type="entry name" value="RNase_T2_His_AS_2"/>
</dbReference>
<dbReference type="GO" id="GO:0033897">
    <property type="term" value="F:ribonuclease T2 activity"/>
    <property type="evidence" value="ECO:0007669"/>
    <property type="project" value="InterPro"/>
</dbReference>
<dbReference type="OrthoDB" id="4720638at2"/>
<feature type="chain" id="PRO_5015044382" evidence="3">
    <location>
        <begin position="19"/>
        <end position="208"/>
    </location>
</feature>
<dbReference type="PANTHER" id="PTHR11240">
    <property type="entry name" value="RIBONUCLEASE T2"/>
    <property type="match status" value="1"/>
</dbReference>
<evidence type="ECO:0000313" key="5">
    <source>
        <dbReference type="Proteomes" id="UP000058114"/>
    </source>
</evidence>
<dbReference type="InterPro" id="IPR018188">
    <property type="entry name" value="RNase_T2_His_AS_1"/>
</dbReference>
<dbReference type="PANTHER" id="PTHR11240:SF22">
    <property type="entry name" value="RIBONUCLEASE T2"/>
    <property type="match status" value="1"/>
</dbReference>
<reference evidence="5" key="1">
    <citation type="submission" date="2015-10" db="EMBL/GenBank/DDBJ databases">
        <title>Complete Genome Sequence of Aeromonas schubertii strain WL1483.</title>
        <authorList>
            <person name="Liu L."/>
        </authorList>
    </citation>
    <scope>NUCLEOTIDE SEQUENCE [LARGE SCALE GENOMIC DNA]</scope>
    <source>
        <strain evidence="5">WL1483</strain>
    </source>
</reference>
<dbReference type="PATRIC" id="fig|652.5.peg.3689"/>
<proteinExistence type="inferred from homology"/>
<evidence type="ECO:0000256" key="1">
    <source>
        <dbReference type="ARBA" id="ARBA00007469"/>
    </source>
</evidence>
<evidence type="ECO:0000313" key="4">
    <source>
        <dbReference type="EMBL" id="ALP42728.1"/>
    </source>
</evidence>
<feature type="signal peptide" evidence="3">
    <location>
        <begin position="1"/>
        <end position="18"/>
    </location>
</feature>
<name>A0A0S2SLZ2_9GAMM</name>
<dbReference type="SUPFAM" id="SSF55895">
    <property type="entry name" value="Ribonuclease Rh-like"/>
    <property type="match status" value="1"/>
</dbReference>
<dbReference type="InterPro" id="IPR036430">
    <property type="entry name" value="RNase_T2-like_sf"/>
</dbReference>
<dbReference type="EMBL" id="CP013067">
    <property type="protein sequence ID" value="ALP42728.1"/>
    <property type="molecule type" value="Genomic_DNA"/>
</dbReference>
<reference evidence="4 5" key="2">
    <citation type="journal article" date="2016" name="Genome Announc.">
        <title>Complete Genome Sequence of the Highly Virulent Aeromonas schubertii Strain WL1483, Isolated from Diseased Snakehead Fish (Channa argus) in China.</title>
        <authorList>
            <person name="Liu L."/>
            <person name="Li N."/>
            <person name="Zhang D."/>
            <person name="Fu X."/>
            <person name="Shi C."/>
            <person name="Lin Q."/>
            <person name="Hao G."/>
        </authorList>
    </citation>
    <scope>NUCLEOTIDE SEQUENCE [LARGE SCALE GENOMIC DNA]</scope>
    <source>
        <strain evidence="4 5">WL1483</strain>
    </source>
</reference>
<dbReference type="STRING" id="652.WL1483_3309"/>
<dbReference type="Proteomes" id="UP000058114">
    <property type="component" value="Chromosome"/>
</dbReference>
<protein>
    <submittedName>
        <fullName evidence="4">Ribonuclease T2 family protein</fullName>
    </submittedName>
</protein>
<comment type="similarity">
    <text evidence="1 2">Belongs to the RNase T2 family.</text>
</comment>
<dbReference type="Gene3D" id="3.90.730.10">
    <property type="entry name" value="Ribonuclease T2-like"/>
    <property type="match status" value="1"/>
</dbReference>
<keyword evidence="3" id="KW-0732">Signal</keyword>
<dbReference type="PROSITE" id="PS00530">
    <property type="entry name" value="RNASE_T2_1"/>
    <property type="match status" value="1"/>
</dbReference>
<sequence length="208" mass="23719">MPPLLLVLALLLPLGTRAAEVPFDFYALALSWSPEHCASRPDTPQCGRDYGFVVHGLWPQFERGYPADCGNERWDPAMARQFPDLYPSSHLYRHEWRKHGTCSGLSQQEYHRLADTLRQKVVIPDPYRAMAQPLRRSPDQLRADLVAANPWLPPESITLSCSVGGRFLKELYLCLAPDGKQPRACSIEMRQREQRLCAQGSFLMRSVR</sequence>
<gene>
    <name evidence="4" type="ORF">WL1483_3309</name>
</gene>
<accession>A0A0S2SLZ2</accession>